<dbReference type="GO" id="GO:0005524">
    <property type="term" value="F:ATP binding"/>
    <property type="evidence" value="ECO:0007669"/>
    <property type="project" value="UniProtKB-UniRule"/>
</dbReference>
<dbReference type="FunFam" id="3.40.50.300:FF:000166">
    <property type="entry name" value="vesicle-fusing ATPase isoform X1"/>
    <property type="match status" value="1"/>
</dbReference>
<dbReference type="InterPro" id="IPR009010">
    <property type="entry name" value="Asp_de-COase-like_dom_sf"/>
</dbReference>
<reference evidence="8" key="1">
    <citation type="submission" date="2021-01" db="EMBL/GenBank/DDBJ databases">
        <authorList>
            <person name="Corre E."/>
            <person name="Pelletier E."/>
            <person name="Niang G."/>
            <person name="Scheremetjew M."/>
            <person name="Finn R."/>
            <person name="Kale V."/>
            <person name="Holt S."/>
            <person name="Cochrane G."/>
            <person name="Meng A."/>
            <person name="Brown T."/>
            <person name="Cohen L."/>
        </authorList>
    </citation>
    <scope>NUCLEOTIDE SEQUENCE</scope>
    <source>
        <strain evidence="8">CCMP1452</strain>
    </source>
</reference>
<dbReference type="PANTHER" id="PTHR23078:SF3">
    <property type="entry name" value="VESICLE-FUSING ATPASE"/>
    <property type="match status" value="1"/>
</dbReference>
<dbReference type="GO" id="GO:0043001">
    <property type="term" value="P:Golgi to plasma membrane protein transport"/>
    <property type="evidence" value="ECO:0007669"/>
    <property type="project" value="TreeGrafter"/>
</dbReference>
<keyword evidence="2 6" id="KW-0813">Transport</keyword>
<evidence type="ECO:0000256" key="5">
    <source>
        <dbReference type="ARBA" id="ARBA00022927"/>
    </source>
</evidence>
<dbReference type="EC" id="3.6.4.6" evidence="6"/>
<dbReference type="InterPro" id="IPR003593">
    <property type="entry name" value="AAA+_ATPase"/>
</dbReference>
<accession>A0A7S2SFV3</accession>
<feature type="domain" description="AAA+ ATPase" evidence="7">
    <location>
        <begin position="535"/>
        <end position="667"/>
    </location>
</feature>
<gene>
    <name evidence="8" type="ORF">EANT1437_LOCUS14723</name>
</gene>
<dbReference type="SMART" id="SM00382">
    <property type="entry name" value="AAA"/>
    <property type="match status" value="2"/>
</dbReference>
<evidence type="ECO:0000259" key="7">
    <source>
        <dbReference type="SMART" id="SM00382"/>
    </source>
</evidence>
<dbReference type="FunFam" id="3.40.50.300:FF:000187">
    <property type="entry name" value="Vesicular-fusion ATPase SEC18"/>
    <property type="match status" value="1"/>
</dbReference>
<organism evidence="8">
    <name type="scientific">Eucampia antarctica</name>
    <dbReference type="NCBI Taxonomy" id="49252"/>
    <lineage>
        <taxon>Eukaryota</taxon>
        <taxon>Sar</taxon>
        <taxon>Stramenopiles</taxon>
        <taxon>Ochrophyta</taxon>
        <taxon>Bacillariophyta</taxon>
        <taxon>Mediophyceae</taxon>
        <taxon>Biddulphiophycidae</taxon>
        <taxon>Hemiaulales</taxon>
        <taxon>Hemiaulaceae</taxon>
        <taxon>Eucampia</taxon>
    </lineage>
</organism>
<dbReference type="InterPro" id="IPR041569">
    <property type="entry name" value="AAA_lid_3"/>
</dbReference>
<dbReference type="Gene3D" id="3.40.50.300">
    <property type="entry name" value="P-loop containing nucleotide triphosphate hydrolases"/>
    <property type="match status" value="2"/>
</dbReference>
<evidence type="ECO:0000256" key="2">
    <source>
        <dbReference type="ARBA" id="ARBA00022448"/>
    </source>
</evidence>
<keyword evidence="4 6" id="KW-0067">ATP-binding</keyword>
<protein>
    <recommendedName>
        <fullName evidence="6">Vesicle-fusing ATPase</fullName>
        <ecNumber evidence="6">3.6.4.6</ecNumber>
    </recommendedName>
</protein>
<dbReference type="GO" id="GO:0005795">
    <property type="term" value="C:Golgi stack"/>
    <property type="evidence" value="ECO:0007669"/>
    <property type="project" value="TreeGrafter"/>
</dbReference>
<comment type="cofactor">
    <cofactor evidence="6">
        <name>Mg(2+)</name>
        <dbReference type="ChEBI" id="CHEBI:18420"/>
    </cofactor>
    <text evidence="6">Binds 1 Mg(2+) ion per subunit.</text>
</comment>
<comment type="similarity">
    <text evidence="1 6">Belongs to the AAA ATPase family.</text>
</comment>
<evidence type="ECO:0000256" key="4">
    <source>
        <dbReference type="ARBA" id="ARBA00022840"/>
    </source>
</evidence>
<keyword evidence="6" id="KW-0931">ER-Golgi transport</keyword>
<dbReference type="InterPro" id="IPR027417">
    <property type="entry name" value="P-loop_NTPase"/>
</dbReference>
<dbReference type="EMBL" id="HBHI01028743">
    <property type="protein sequence ID" value="CAD9698930.1"/>
    <property type="molecule type" value="Transcribed_RNA"/>
</dbReference>
<comment type="catalytic activity">
    <reaction evidence="6">
        <text>ATP + H2O = ADP + phosphate + H(+)</text>
        <dbReference type="Rhea" id="RHEA:13065"/>
        <dbReference type="ChEBI" id="CHEBI:15377"/>
        <dbReference type="ChEBI" id="CHEBI:15378"/>
        <dbReference type="ChEBI" id="CHEBI:30616"/>
        <dbReference type="ChEBI" id="CHEBI:43474"/>
        <dbReference type="ChEBI" id="CHEBI:456216"/>
        <dbReference type="EC" id="3.6.4.6"/>
    </reaction>
</comment>
<comment type="subcellular location">
    <subcellularLocation>
        <location evidence="6">Cytoplasm</location>
    </subcellularLocation>
</comment>
<dbReference type="AlphaFoldDB" id="A0A7S2SFV3"/>
<dbReference type="Gene3D" id="3.10.330.10">
    <property type="match status" value="1"/>
</dbReference>
<dbReference type="SUPFAM" id="SSF50692">
    <property type="entry name" value="ADC-like"/>
    <property type="match status" value="1"/>
</dbReference>
<keyword evidence="6" id="KW-0963">Cytoplasm</keyword>
<dbReference type="PANTHER" id="PTHR23078">
    <property type="entry name" value="VESICULAR-FUSION PROTEIN NSF"/>
    <property type="match status" value="1"/>
</dbReference>
<dbReference type="InterPro" id="IPR029067">
    <property type="entry name" value="CDC48_domain_2-like_sf"/>
</dbReference>
<dbReference type="PROSITE" id="PS00674">
    <property type="entry name" value="AAA"/>
    <property type="match status" value="1"/>
</dbReference>
<dbReference type="GO" id="GO:0035494">
    <property type="term" value="P:SNARE complex disassembly"/>
    <property type="evidence" value="ECO:0007669"/>
    <property type="project" value="InterPro"/>
</dbReference>
<dbReference type="GO" id="GO:0006891">
    <property type="term" value="P:intra-Golgi vesicle-mediated transport"/>
    <property type="evidence" value="ECO:0007669"/>
    <property type="project" value="TreeGrafter"/>
</dbReference>
<dbReference type="GO" id="GO:0046872">
    <property type="term" value="F:metal ion binding"/>
    <property type="evidence" value="ECO:0007669"/>
    <property type="project" value="UniProtKB-UniRule"/>
</dbReference>
<keyword evidence="5 6" id="KW-0653">Protein transport</keyword>
<dbReference type="Pfam" id="PF17862">
    <property type="entry name" value="AAA_lid_3"/>
    <property type="match status" value="1"/>
</dbReference>
<name>A0A7S2SFV3_9STRA</name>
<dbReference type="SUPFAM" id="SSF54585">
    <property type="entry name" value="Cdc48 domain 2-like"/>
    <property type="match status" value="1"/>
</dbReference>
<evidence type="ECO:0000256" key="3">
    <source>
        <dbReference type="ARBA" id="ARBA00022741"/>
    </source>
</evidence>
<keyword evidence="3 6" id="KW-0547">Nucleotide-binding</keyword>
<dbReference type="Pfam" id="PF00004">
    <property type="entry name" value="AAA"/>
    <property type="match status" value="2"/>
</dbReference>
<dbReference type="InterPro" id="IPR003959">
    <property type="entry name" value="ATPase_AAA_core"/>
</dbReference>
<keyword evidence="6" id="KW-0460">Magnesium</keyword>
<evidence type="ECO:0000256" key="6">
    <source>
        <dbReference type="RuleBase" id="RU367045"/>
    </source>
</evidence>
<dbReference type="SUPFAM" id="SSF52540">
    <property type="entry name" value="P-loop containing nucleoside triphosphate hydrolases"/>
    <property type="match status" value="2"/>
</dbReference>
<proteinExistence type="inferred from homology"/>
<feature type="domain" description="AAA+ ATPase" evidence="7">
    <location>
        <begin position="253"/>
        <end position="400"/>
    </location>
</feature>
<dbReference type="InterPro" id="IPR039812">
    <property type="entry name" value="Vesicle-fus_ATPase"/>
</dbReference>
<comment type="function">
    <text evidence="6">Required for vesicle-mediated transport. Catalyzes the fusion of transport vesicles within the Golgi cisternae. Is also required for transport from the endoplasmic reticulum to the Golgi stack. Seems to function as a fusion protein required for the delivery of cargo proteins to all compartments of the Golgi stack independent of vesicle origin.</text>
</comment>
<dbReference type="FunFam" id="1.10.8.60:FF:000115">
    <property type="entry name" value="N-ethylmaleimide-sensitive fusion protein, putative"/>
    <property type="match status" value="1"/>
</dbReference>
<dbReference type="GO" id="GO:0016887">
    <property type="term" value="F:ATP hydrolysis activity"/>
    <property type="evidence" value="ECO:0007669"/>
    <property type="project" value="InterPro"/>
</dbReference>
<dbReference type="Gene3D" id="2.40.40.20">
    <property type="match status" value="1"/>
</dbReference>
<keyword evidence="6" id="KW-0479">Metal-binding</keyword>
<evidence type="ECO:0000313" key="8">
    <source>
        <dbReference type="EMBL" id="CAD9698930.1"/>
    </source>
</evidence>
<dbReference type="InterPro" id="IPR003960">
    <property type="entry name" value="ATPase_AAA_CS"/>
</dbReference>
<dbReference type="Gene3D" id="1.10.8.60">
    <property type="match status" value="1"/>
</dbReference>
<evidence type="ECO:0000256" key="1">
    <source>
        <dbReference type="ARBA" id="ARBA00006914"/>
    </source>
</evidence>
<sequence>MPGLYLQVGNLPSNRLALTNRVYISPLNYRQLSDGNGENRTIFLKMGPHAYVAEAHPSVSDDQLALNGLHRRFAQLSLAARVEVQAYHPPADQALASLEITVDLLAKRSSGQPRELDTDRLANDVLLNYEGQILQVGQSVAMDFEGTKLELNISKVSRIAFNDKGGDATCNVGQLLGPTDIVFGKAKGSNLVALDGTKIAGGTGGGNNIFLSDFDFEKLGIGGLDAEFNQIFRRAFASRIWPTHIIKQMGITHVRGMLLHGPPGCGKTLIARQIGKVLNARDPKIVNGPEILDKFVGGSEEKVRELFADAEKEQNEAGDASMLHIIILDEMDAICKSRGTVRDGTGVSDSVVNQLLSKIDGVDSLNNILLIGMTNRKDMIDDALLRPGRLEVHVEIGLPDKKGRLSILKIHTKNMKESNRVQSDVLARMDEIADNTKNYSGAELEGLVKAATSYALTRCVDVKDLSKAPDAENLILKYEDFDRALGDVEPKFGAKSQELKALYRNGFVPYGESFDYLMSTLDRLVEQVRKSEKTPLMSVLLQGPPGCGKSAVAAKLAVSSGFPFVRMISADEMIGYSETSKCQMIHKAFLDSYKSPLSIIFIDDIERIIDYVAIGPRFSNLVLQTLLVLLKKIPPDDGRRLFVVGTTSVPHLLEDLGLVQVFSLTQSINLLDDQSQTTKVLQVAALMSEKDAGEIASTIIKPVGIKQLLMVAEMARQGSSENTVDINLFMECLHTIGF</sequence>
<keyword evidence="6" id="KW-0378">Hydrolase</keyword>